<dbReference type="VEuPathDB" id="FungiDB:ATCC64974_46320"/>
<gene>
    <name evidence="1" type="ORF">ABL_03159</name>
</gene>
<accession>A0A124BWJ8</accession>
<comment type="caution">
    <text evidence="1">The sequence shown here is derived from an EMBL/GenBank/DDBJ whole genome shotgun (WGS) entry which is preliminary data.</text>
</comment>
<sequence length="317" mass="37152">MDQLQENKSSLTFRTSKRLALLKKAFQEPGNDEKEQVPRCTWAILLVCEMEFLEEYIWLYAAYGHKYRESFSEMDLLRGWTNTGELSMANIYDGSVDEKNNTIESDSDDDLSSTIMAKVRERDADKCVITSHSTSMLCDICPSHPLPGFGCNFCWFDLLGWWRFETRQRWKLPLFPNHPHIEAVETIQNYILLSPVLRKYWEWGDFVLRPHPDHRERLRELQVQIFWLPLQDHCWSDKICVFSKPPRIRKGTTVKLVGLESEELKDLKSGDWITLTTPDPERLPLPSWDLLELRFIMTIFARFAGKGVPEEGCNKDK</sequence>
<proteinExistence type="predicted"/>
<dbReference type="VEuPathDB" id="FungiDB:ASPNIDRAFT2_1173960"/>
<evidence type="ECO:0000313" key="2">
    <source>
        <dbReference type="Proteomes" id="UP000068243"/>
    </source>
</evidence>
<dbReference type="VEuPathDB" id="FungiDB:M747DRAFT_338349"/>
<protein>
    <submittedName>
        <fullName evidence="1">Unnamed protein product</fullName>
    </submittedName>
</protein>
<dbReference type="OMA" id="KYWEWGD"/>
<dbReference type="Proteomes" id="UP000068243">
    <property type="component" value="Unassembled WGS sequence"/>
</dbReference>
<organism evidence="1 2">
    <name type="scientific">Aspergillus niger</name>
    <dbReference type="NCBI Taxonomy" id="5061"/>
    <lineage>
        <taxon>Eukaryota</taxon>
        <taxon>Fungi</taxon>
        <taxon>Dikarya</taxon>
        <taxon>Ascomycota</taxon>
        <taxon>Pezizomycotina</taxon>
        <taxon>Eurotiomycetes</taxon>
        <taxon>Eurotiomycetidae</taxon>
        <taxon>Eurotiales</taxon>
        <taxon>Aspergillaceae</taxon>
        <taxon>Aspergillus</taxon>
        <taxon>Aspergillus subgen. Circumdati</taxon>
    </lineage>
</organism>
<dbReference type="AlphaFoldDB" id="A0A124BWJ8"/>
<name>A0A124BWJ8_ASPNG</name>
<evidence type="ECO:0000313" key="1">
    <source>
        <dbReference type="EMBL" id="GAQ39487.1"/>
    </source>
</evidence>
<reference evidence="2" key="1">
    <citation type="journal article" date="2016" name="Genome Announc.">
        <title>Draft genome sequence of Aspergillus niger strain An76.</title>
        <authorList>
            <person name="Gong W."/>
            <person name="Cheng Z."/>
            <person name="Zhang H."/>
            <person name="Liu L."/>
            <person name="Gao P."/>
            <person name="Wang L."/>
        </authorList>
    </citation>
    <scope>NUCLEOTIDE SEQUENCE [LARGE SCALE GENOMIC DNA]</scope>
    <source>
        <strain evidence="2">An76</strain>
    </source>
</reference>
<dbReference type="VEuPathDB" id="FungiDB:An07g04410"/>
<dbReference type="OrthoDB" id="5416097at2759"/>
<dbReference type="EMBL" id="BCMY01000004">
    <property type="protein sequence ID" value="GAQ39487.1"/>
    <property type="molecule type" value="Genomic_DNA"/>
</dbReference>